<keyword evidence="2" id="KW-0808">Transferase</keyword>
<evidence type="ECO:0000256" key="3">
    <source>
        <dbReference type="ARBA" id="ARBA00023315"/>
    </source>
</evidence>
<evidence type="ECO:0000256" key="2">
    <source>
        <dbReference type="ARBA" id="ARBA00022679"/>
    </source>
</evidence>
<evidence type="ECO:0000256" key="1">
    <source>
        <dbReference type="ARBA" id="ARBA00009861"/>
    </source>
</evidence>
<sequence>MAASRILSVSQKIIKPSFPTPLLRRHNLSFLDQISLSIYAPTAAFYSKPANNNISQILENSLSKVLSSYYPFAGRIKAISICISHKIADGYNLSKFLNDWAATTRELDFEPSTQFDAASFFPPMDDPPVIPNVVREQCVSRMFNISSYSLGKLKDIVSTNSEVQNLTRIEVATALVHKCGMSVSMANSGLFRPSLVTHLMNLHPHFPLNTIGNAYCFLNSATTTEDEIQLPHIVAQLRKAKQHQRNMLKDMSSDKIALHALESINAGVNIIIEKKYDPYMYSSLCNLGLYKIDFGWGKPINVTLARSPMKNNIVFLDNPSGEGINTLITLTEADMLIFQSNKELLEFAYPVVYSPE</sequence>
<protein>
    <submittedName>
        <fullName evidence="4">Acylsugar acyltransferase 3-like</fullName>
    </submittedName>
</protein>
<dbReference type="SMR" id="A0A1S4CY83"/>
<dbReference type="KEGG" id="nta:107823926"/>
<dbReference type="Gene3D" id="3.30.559.10">
    <property type="entry name" value="Chloramphenicol acetyltransferase-like domain"/>
    <property type="match status" value="3"/>
</dbReference>
<dbReference type="PANTHER" id="PTHR31623">
    <property type="entry name" value="F21J9.9"/>
    <property type="match status" value="1"/>
</dbReference>
<accession>A0A1S4CY83</accession>
<dbReference type="Pfam" id="PF02458">
    <property type="entry name" value="Transferase"/>
    <property type="match status" value="2"/>
</dbReference>
<dbReference type="PANTHER" id="PTHR31623:SF49">
    <property type="entry name" value="ACYLSUGAR ACYLTRANSFERASE 3-LIKE"/>
    <property type="match status" value="1"/>
</dbReference>
<proteinExistence type="inferred from homology"/>
<keyword evidence="3" id="KW-0012">Acyltransferase</keyword>
<name>A0A1S4CY83_TOBAC</name>
<dbReference type="STRING" id="4097.A0A1S4CY83"/>
<organism evidence="4">
    <name type="scientific">Nicotiana tabacum</name>
    <name type="common">Common tobacco</name>
    <dbReference type="NCBI Taxonomy" id="4097"/>
    <lineage>
        <taxon>Eukaryota</taxon>
        <taxon>Viridiplantae</taxon>
        <taxon>Streptophyta</taxon>
        <taxon>Embryophyta</taxon>
        <taxon>Tracheophyta</taxon>
        <taxon>Spermatophyta</taxon>
        <taxon>Magnoliopsida</taxon>
        <taxon>eudicotyledons</taxon>
        <taxon>Gunneridae</taxon>
        <taxon>Pentapetalae</taxon>
        <taxon>asterids</taxon>
        <taxon>lamiids</taxon>
        <taxon>Solanales</taxon>
        <taxon>Solanaceae</taxon>
        <taxon>Nicotianoideae</taxon>
        <taxon>Nicotianeae</taxon>
        <taxon>Nicotiana</taxon>
    </lineage>
</organism>
<dbReference type="PaxDb" id="4097-A0A1S4CY83"/>
<gene>
    <name evidence="4" type="primary">LOC107823926</name>
</gene>
<dbReference type="RefSeq" id="XP_016506125.1">
    <property type="nucleotide sequence ID" value="XM_016650639.1"/>
</dbReference>
<dbReference type="OrthoDB" id="671439at2759"/>
<dbReference type="AlphaFoldDB" id="A0A1S4CY83"/>
<dbReference type="OMA" id="TIGNAYC"/>
<dbReference type="GO" id="GO:0016746">
    <property type="term" value="F:acyltransferase activity"/>
    <property type="evidence" value="ECO:0007669"/>
    <property type="project" value="UniProtKB-KW"/>
</dbReference>
<reference evidence="4" key="1">
    <citation type="submission" date="2025-08" db="UniProtKB">
        <authorList>
            <consortium name="RefSeq"/>
        </authorList>
    </citation>
    <scope>IDENTIFICATION</scope>
</reference>
<comment type="similarity">
    <text evidence="1">Belongs to the plant acyltransferase family.</text>
</comment>
<evidence type="ECO:0000313" key="4">
    <source>
        <dbReference type="RefSeq" id="XP_016506125.1"/>
    </source>
</evidence>
<dbReference type="InterPro" id="IPR023213">
    <property type="entry name" value="CAT-like_dom_sf"/>
</dbReference>